<evidence type="ECO:0000259" key="1">
    <source>
        <dbReference type="Pfam" id="PF13986"/>
    </source>
</evidence>
<gene>
    <name evidence="2" type="ORF">HBF32_02480</name>
</gene>
<dbReference type="InterPro" id="IPR025319">
    <property type="entry name" value="DUF4224"/>
</dbReference>
<name>A0A7X5TP27_9GAMM</name>
<organism evidence="2 3">
    <name type="scientific">Luteibacter yeojuensis</name>
    <dbReference type="NCBI Taxonomy" id="345309"/>
    <lineage>
        <taxon>Bacteria</taxon>
        <taxon>Pseudomonadati</taxon>
        <taxon>Pseudomonadota</taxon>
        <taxon>Gammaproteobacteria</taxon>
        <taxon>Lysobacterales</taxon>
        <taxon>Rhodanobacteraceae</taxon>
        <taxon>Luteibacter</taxon>
    </lineage>
</organism>
<dbReference type="RefSeq" id="WP_166698046.1">
    <property type="nucleotide sequence ID" value="NZ_JAAQTL010000001.1"/>
</dbReference>
<evidence type="ECO:0000313" key="2">
    <source>
        <dbReference type="EMBL" id="NID14328.1"/>
    </source>
</evidence>
<reference evidence="2 3" key="1">
    <citation type="journal article" date="2006" name="Int. J. Syst. Evol. Microbiol.">
        <title>Dyella yeojuensis sp. nov., isolated from greenhouse soil in Korea.</title>
        <authorList>
            <person name="Kim B.Y."/>
            <person name="Weon H.Y."/>
            <person name="Lee K.H."/>
            <person name="Seok S.J."/>
            <person name="Kwon S.W."/>
            <person name="Go S.J."/>
            <person name="Stackebrandt E."/>
        </authorList>
    </citation>
    <scope>NUCLEOTIDE SEQUENCE [LARGE SCALE GENOMIC DNA]</scope>
    <source>
        <strain evidence="2 3">DSM 17673</strain>
    </source>
</reference>
<dbReference type="AlphaFoldDB" id="A0A7X5TP27"/>
<feature type="domain" description="DUF4224" evidence="1">
    <location>
        <begin position="10"/>
        <end position="53"/>
    </location>
</feature>
<protein>
    <submittedName>
        <fullName evidence="2">DUF4224 domain-containing protein</fullName>
    </submittedName>
</protein>
<dbReference type="Proteomes" id="UP000518878">
    <property type="component" value="Unassembled WGS sequence"/>
</dbReference>
<keyword evidence="3" id="KW-1185">Reference proteome</keyword>
<proteinExistence type="predicted"/>
<evidence type="ECO:0000313" key="3">
    <source>
        <dbReference type="Proteomes" id="UP000518878"/>
    </source>
</evidence>
<sequence length="76" mass="8150">MNAANDEPQFLTLDQVKELTGAGTRRTVIANLLKNGIRHTIRADGWPVVAWAAVTGTAAQAKAAKAEPEWRPNKAA</sequence>
<accession>A0A7X5TP27</accession>
<dbReference type="EMBL" id="JAAQTL010000001">
    <property type="protein sequence ID" value="NID14328.1"/>
    <property type="molecule type" value="Genomic_DNA"/>
</dbReference>
<comment type="caution">
    <text evidence="2">The sequence shown here is derived from an EMBL/GenBank/DDBJ whole genome shotgun (WGS) entry which is preliminary data.</text>
</comment>
<dbReference type="Pfam" id="PF13986">
    <property type="entry name" value="DUF4224"/>
    <property type="match status" value="1"/>
</dbReference>